<evidence type="ECO:0000256" key="8">
    <source>
        <dbReference type="ARBA" id="ARBA00022975"/>
    </source>
</evidence>
<evidence type="ECO:0000256" key="9">
    <source>
        <dbReference type="ARBA" id="ARBA00047781"/>
    </source>
</evidence>
<dbReference type="InterPro" id="IPR017926">
    <property type="entry name" value="GATASE"/>
</dbReference>
<name>A0A7D3VU60_ACTVE</name>
<dbReference type="UniPathway" id="UPA00159">
    <property type="reaction ID" value="UER00277"/>
</dbReference>
<evidence type="ECO:0000256" key="4">
    <source>
        <dbReference type="ARBA" id="ARBA00022598"/>
    </source>
</evidence>
<protein>
    <recommendedName>
        <fullName evidence="3">CTP synthase (glutamine hydrolyzing)</fullName>
        <ecNumber evidence="3">6.3.4.2</ecNumber>
    </recommendedName>
</protein>
<dbReference type="Gene3D" id="3.40.50.880">
    <property type="match status" value="1"/>
</dbReference>
<dbReference type="PANTHER" id="PTHR11550:SF0">
    <property type="entry name" value="CTP SYNTHASE-RELATED"/>
    <property type="match status" value="1"/>
</dbReference>
<keyword evidence="4" id="KW-0436">Ligase</keyword>
<dbReference type="Pfam" id="PF00117">
    <property type="entry name" value="GATase"/>
    <property type="match status" value="1"/>
</dbReference>
<evidence type="ECO:0000256" key="5">
    <source>
        <dbReference type="ARBA" id="ARBA00022741"/>
    </source>
</evidence>
<dbReference type="EC" id="6.3.4.2" evidence="3"/>
<dbReference type="GO" id="GO:0042802">
    <property type="term" value="F:identical protein binding"/>
    <property type="evidence" value="ECO:0007669"/>
    <property type="project" value="TreeGrafter"/>
</dbReference>
<dbReference type="GO" id="GO:0019856">
    <property type="term" value="P:pyrimidine nucleobase biosynthetic process"/>
    <property type="evidence" value="ECO:0007669"/>
    <property type="project" value="TreeGrafter"/>
</dbReference>
<evidence type="ECO:0000256" key="1">
    <source>
        <dbReference type="ARBA" id="ARBA00005171"/>
    </source>
</evidence>
<proteinExistence type="inferred from homology"/>
<dbReference type="GO" id="GO:0005524">
    <property type="term" value="F:ATP binding"/>
    <property type="evidence" value="ECO:0007669"/>
    <property type="project" value="UniProtKB-KW"/>
</dbReference>
<dbReference type="GO" id="GO:0003883">
    <property type="term" value="F:CTP synthase activity"/>
    <property type="evidence" value="ECO:0007669"/>
    <property type="project" value="UniProtKB-EC"/>
</dbReference>
<feature type="compositionally biased region" description="Basic and acidic residues" evidence="10">
    <location>
        <begin position="66"/>
        <end position="84"/>
    </location>
</feature>
<sequence>MTCGDECEQERQVAAFAGQGRAEAVARARGLAERGQRDGDVRDVQPERVDQVVQVGAGTRRQRMRGRQDQRERPFRDGDGRQRDGVGQPERVAGRGDPVDEADVQVARGDRRVDPGACHHLHRRLDARMGGARASERRRDMGGGQRRRADPQPGPRRPRHADDLRARRLEPQQDRAGVLQEPRPRLGGADRTAVQQRGLEVVLQRRDLLRHGGLGVAELGSGGGERARAHDGDERPEKVRVHEISVAYQAIEKHRWRLTATRREDRGMTFTARIALVGERSPNVQSHVRIPRLLEAVRERDGLLAEAYWVPTDEVGGGLDGFDGVWLLPGSPYRSEAGALAAIRSAREGGIPLLGTCGGFQHMVLEYARNVCGIARAAHAENDGEAAGEDVVITPLACSLAGHEGEVNVAPGSSAERIMGTSRSIERFNCTFGPNPAYAGPLEAGGLRFTGHDDEGRVRIAELPGHPFYFATLFQPELAGDGSRPHPVVAAFVAAACAAVAGRT</sequence>
<evidence type="ECO:0000313" key="12">
    <source>
        <dbReference type="EMBL" id="QKG22650.1"/>
    </source>
</evidence>
<dbReference type="AlphaFoldDB" id="A0A7D3VU60"/>
<dbReference type="PROSITE" id="PS51273">
    <property type="entry name" value="GATASE_TYPE_1"/>
    <property type="match status" value="1"/>
</dbReference>
<keyword evidence="7" id="KW-0315">Glutamine amidotransferase</keyword>
<evidence type="ECO:0000256" key="7">
    <source>
        <dbReference type="ARBA" id="ARBA00022962"/>
    </source>
</evidence>
<dbReference type="NCBIfam" id="NF004836">
    <property type="entry name" value="PRK06186.1"/>
    <property type="match status" value="1"/>
</dbReference>
<reference evidence="12 13" key="1">
    <citation type="submission" date="2020-05" db="EMBL/GenBank/DDBJ databases">
        <title>Actinomadura verrucosospora NRRL-B18236 (PFL_A860) Genome sequencing and assembly.</title>
        <authorList>
            <person name="Samborskyy M."/>
        </authorList>
    </citation>
    <scope>NUCLEOTIDE SEQUENCE [LARGE SCALE GENOMIC DNA]</scope>
    <source>
        <strain evidence="12 13">NRRL:B18236</strain>
    </source>
</reference>
<dbReference type="InterPro" id="IPR004468">
    <property type="entry name" value="CTP_synthase"/>
</dbReference>
<feature type="compositionally biased region" description="Basic and acidic residues" evidence="10">
    <location>
        <begin position="160"/>
        <end position="173"/>
    </location>
</feature>
<feature type="region of interest" description="Disordered" evidence="10">
    <location>
        <begin position="31"/>
        <end position="192"/>
    </location>
</feature>
<feature type="domain" description="Glutamine amidotransferase" evidence="11">
    <location>
        <begin position="319"/>
        <end position="380"/>
    </location>
</feature>
<comment type="catalytic activity">
    <reaction evidence="9">
        <text>UTP + L-glutamine + ATP + H2O = CTP + L-glutamate + ADP + phosphate + 2 H(+)</text>
        <dbReference type="Rhea" id="RHEA:26426"/>
        <dbReference type="ChEBI" id="CHEBI:15377"/>
        <dbReference type="ChEBI" id="CHEBI:15378"/>
        <dbReference type="ChEBI" id="CHEBI:29985"/>
        <dbReference type="ChEBI" id="CHEBI:30616"/>
        <dbReference type="ChEBI" id="CHEBI:37563"/>
        <dbReference type="ChEBI" id="CHEBI:43474"/>
        <dbReference type="ChEBI" id="CHEBI:46398"/>
        <dbReference type="ChEBI" id="CHEBI:58359"/>
        <dbReference type="ChEBI" id="CHEBI:456216"/>
        <dbReference type="EC" id="6.3.4.2"/>
    </reaction>
</comment>
<keyword evidence="13" id="KW-1185">Reference proteome</keyword>
<dbReference type="EMBL" id="CP053892">
    <property type="protein sequence ID" value="QKG22650.1"/>
    <property type="molecule type" value="Genomic_DNA"/>
</dbReference>
<evidence type="ECO:0000256" key="10">
    <source>
        <dbReference type="SAM" id="MobiDB-lite"/>
    </source>
</evidence>
<keyword evidence="8" id="KW-0665">Pyrimidine biosynthesis</keyword>
<dbReference type="GO" id="GO:0044210">
    <property type="term" value="P:'de novo' CTP biosynthetic process"/>
    <property type="evidence" value="ECO:0007669"/>
    <property type="project" value="UniProtKB-UniPathway"/>
</dbReference>
<feature type="compositionally biased region" description="Basic and acidic residues" evidence="10">
    <location>
        <begin position="31"/>
        <end position="50"/>
    </location>
</feature>
<organism evidence="12 13">
    <name type="scientific">Actinomadura verrucosospora</name>
    <dbReference type="NCBI Taxonomy" id="46165"/>
    <lineage>
        <taxon>Bacteria</taxon>
        <taxon>Bacillati</taxon>
        <taxon>Actinomycetota</taxon>
        <taxon>Actinomycetes</taxon>
        <taxon>Streptosporangiales</taxon>
        <taxon>Thermomonosporaceae</taxon>
        <taxon>Actinomadura</taxon>
    </lineage>
</organism>
<evidence type="ECO:0000313" key="13">
    <source>
        <dbReference type="Proteomes" id="UP000501240"/>
    </source>
</evidence>
<dbReference type="InterPro" id="IPR029062">
    <property type="entry name" value="Class_I_gatase-like"/>
</dbReference>
<evidence type="ECO:0000256" key="2">
    <source>
        <dbReference type="ARBA" id="ARBA00007533"/>
    </source>
</evidence>
<comment type="similarity">
    <text evidence="2">Belongs to the CTP synthase family.</text>
</comment>
<dbReference type="Proteomes" id="UP000501240">
    <property type="component" value="Chromosome"/>
</dbReference>
<accession>A0A7D3VU60</accession>
<gene>
    <name evidence="12" type="ORF">ACTIVE_4291</name>
</gene>
<evidence type="ECO:0000256" key="6">
    <source>
        <dbReference type="ARBA" id="ARBA00022840"/>
    </source>
</evidence>
<dbReference type="PANTHER" id="PTHR11550">
    <property type="entry name" value="CTP SYNTHASE"/>
    <property type="match status" value="1"/>
</dbReference>
<keyword evidence="6" id="KW-0067">ATP-binding</keyword>
<evidence type="ECO:0000256" key="3">
    <source>
        <dbReference type="ARBA" id="ARBA00012291"/>
    </source>
</evidence>
<dbReference type="SUPFAM" id="SSF52317">
    <property type="entry name" value="Class I glutamine amidotransferase-like"/>
    <property type="match status" value="1"/>
</dbReference>
<keyword evidence="5" id="KW-0547">Nucleotide-binding</keyword>
<comment type="pathway">
    <text evidence="1">Pyrimidine metabolism; CTP biosynthesis via de novo pathway; CTP from UDP: step 2/2.</text>
</comment>
<evidence type="ECO:0000259" key="11">
    <source>
        <dbReference type="Pfam" id="PF00117"/>
    </source>
</evidence>
<dbReference type="GO" id="GO:0005829">
    <property type="term" value="C:cytosol"/>
    <property type="evidence" value="ECO:0007669"/>
    <property type="project" value="TreeGrafter"/>
</dbReference>